<keyword evidence="9" id="KW-1185">Reference proteome</keyword>
<evidence type="ECO:0000313" key="9">
    <source>
        <dbReference type="Proteomes" id="UP001497623"/>
    </source>
</evidence>
<organism evidence="8 9">
    <name type="scientific">Meganyctiphanes norvegica</name>
    <name type="common">Northern krill</name>
    <name type="synonym">Thysanopoda norvegica</name>
    <dbReference type="NCBI Taxonomy" id="48144"/>
    <lineage>
        <taxon>Eukaryota</taxon>
        <taxon>Metazoa</taxon>
        <taxon>Ecdysozoa</taxon>
        <taxon>Arthropoda</taxon>
        <taxon>Crustacea</taxon>
        <taxon>Multicrustacea</taxon>
        <taxon>Malacostraca</taxon>
        <taxon>Eumalacostraca</taxon>
        <taxon>Eucarida</taxon>
        <taxon>Euphausiacea</taxon>
        <taxon>Euphausiidae</taxon>
        <taxon>Meganyctiphanes</taxon>
    </lineage>
</organism>
<evidence type="ECO:0000313" key="8">
    <source>
        <dbReference type="EMBL" id="CAL4099713.1"/>
    </source>
</evidence>
<feature type="domain" description="YjeF N-terminal" evidence="6">
    <location>
        <begin position="154"/>
        <end position="366"/>
    </location>
</feature>
<evidence type="ECO:0000256" key="5">
    <source>
        <dbReference type="SAM" id="MobiDB-lite"/>
    </source>
</evidence>
<dbReference type="EMBL" id="CAXKWB010010948">
    <property type="protein sequence ID" value="CAL4099713.1"/>
    <property type="molecule type" value="Genomic_DNA"/>
</dbReference>
<evidence type="ECO:0000259" key="7">
    <source>
        <dbReference type="PROSITE" id="PS51512"/>
    </source>
</evidence>
<feature type="region of interest" description="Disordered" evidence="5">
    <location>
        <begin position="1"/>
        <end position="23"/>
    </location>
</feature>
<dbReference type="Pfam" id="PF03853">
    <property type="entry name" value="YjeF_N"/>
    <property type="match status" value="1"/>
</dbReference>
<protein>
    <recommendedName>
        <fullName evidence="3">Enhancer of mRNA-decapping protein 3</fullName>
    </recommendedName>
</protein>
<dbReference type="InterPro" id="IPR036652">
    <property type="entry name" value="YjeF_N_dom_sf"/>
</dbReference>
<gene>
    <name evidence="8" type="ORF">MNOR_LOCUS16564</name>
</gene>
<name>A0AAV2QXV3_MEGNR</name>
<dbReference type="PANTHER" id="PTHR13612">
    <property type="entry name" value="ENHANCER OF MRNA-DECAPPING PROTEIN 3"/>
    <property type="match status" value="1"/>
</dbReference>
<sequence>DEYSNGYHYNHHHQEYSSPRRNERYNDQLRYQQNSSRTPNKREFMKQVKDDKTFGNPIDDEVLTTEFDFEKNLALFDKQATRDEIQSMNGGSIKPDVVKGADRFTEKKYRHDENILGPSKPKPKAQITVPAEGAGEVIYATDNGLLVPTITSSMRNTLLSTANQNGLTNSRQLEMIGRAATELILSQIGGSHRLEPGNSHQSPVVVFLCGFHSQGAAGVNTARQLECHGVRTLVITPQLPVTHPAPLVFTHELQLYSLTNGRHFTDTRSCISILDLIVDARLDHNGKTGEGGMSSSWFNAADTFASSSRAPILALDPPSDLVALPNAAGVQVNARVLLCPALPLAYTPGKGKVYLLNMPIPIQTYAAVGIKYSSPFGAKLVIPLHPCE</sequence>
<dbReference type="PROSITE" id="PS51512">
    <property type="entry name" value="DFDF"/>
    <property type="match status" value="1"/>
</dbReference>
<dbReference type="SUPFAM" id="SSF64153">
    <property type="entry name" value="YjeF N-terminal domain-like"/>
    <property type="match status" value="1"/>
</dbReference>
<evidence type="ECO:0000256" key="3">
    <source>
        <dbReference type="ARBA" id="ARBA00015797"/>
    </source>
</evidence>
<comment type="subcellular location">
    <subcellularLocation>
        <location evidence="1">Cytoplasm</location>
        <location evidence="1">P-body</location>
    </subcellularLocation>
</comment>
<proteinExistence type="inferred from homology"/>
<accession>A0AAV2QXV3</accession>
<dbReference type="GO" id="GO:0003729">
    <property type="term" value="F:mRNA binding"/>
    <property type="evidence" value="ECO:0007669"/>
    <property type="project" value="TreeGrafter"/>
</dbReference>
<evidence type="ECO:0000256" key="2">
    <source>
        <dbReference type="ARBA" id="ARBA00006610"/>
    </source>
</evidence>
<evidence type="ECO:0000259" key="6">
    <source>
        <dbReference type="PROSITE" id="PS51385"/>
    </source>
</evidence>
<dbReference type="PANTHER" id="PTHR13612:SF0">
    <property type="entry name" value="ENHANCER OF MRNA-DECAPPING PROTEIN 3"/>
    <property type="match status" value="1"/>
</dbReference>
<dbReference type="GO" id="GO:0033962">
    <property type="term" value="P:P-body assembly"/>
    <property type="evidence" value="ECO:0007669"/>
    <property type="project" value="TreeGrafter"/>
</dbReference>
<dbReference type="GO" id="GO:0000932">
    <property type="term" value="C:P-body"/>
    <property type="evidence" value="ECO:0007669"/>
    <property type="project" value="UniProtKB-SubCell"/>
</dbReference>
<feature type="non-terminal residue" evidence="8">
    <location>
        <position position="1"/>
    </location>
</feature>
<dbReference type="InterPro" id="IPR025762">
    <property type="entry name" value="DFDF"/>
</dbReference>
<feature type="domain" description="DFDF" evidence="7">
    <location>
        <begin position="55"/>
        <end position="91"/>
    </location>
</feature>
<dbReference type="SMART" id="SM01199">
    <property type="entry name" value="FDF"/>
    <property type="match status" value="1"/>
</dbReference>
<dbReference type="PROSITE" id="PS51385">
    <property type="entry name" value="YJEF_N"/>
    <property type="match status" value="1"/>
</dbReference>
<keyword evidence="4" id="KW-0963">Cytoplasm</keyword>
<dbReference type="AlphaFoldDB" id="A0AAV2QXV3"/>
<dbReference type="InterPro" id="IPR004443">
    <property type="entry name" value="YjeF_N_dom"/>
</dbReference>
<feature type="compositionally biased region" description="Basic and acidic residues" evidence="5">
    <location>
        <begin position="12"/>
        <end position="23"/>
    </location>
</feature>
<dbReference type="InterPro" id="IPR019050">
    <property type="entry name" value="FDF_dom"/>
</dbReference>
<evidence type="ECO:0000256" key="4">
    <source>
        <dbReference type="ARBA" id="ARBA00022490"/>
    </source>
</evidence>
<comment type="similarity">
    <text evidence="2">Belongs to the EDC3 family.</text>
</comment>
<dbReference type="GO" id="GO:0031087">
    <property type="term" value="P:deadenylation-independent decapping of nuclear-transcribed mRNA"/>
    <property type="evidence" value="ECO:0007669"/>
    <property type="project" value="TreeGrafter"/>
</dbReference>
<dbReference type="Gene3D" id="3.40.50.10260">
    <property type="entry name" value="YjeF N-terminal domain"/>
    <property type="match status" value="1"/>
</dbReference>
<comment type="caution">
    <text evidence="8">The sequence shown here is derived from an EMBL/GenBank/DDBJ whole genome shotgun (WGS) entry which is preliminary data.</text>
</comment>
<dbReference type="Proteomes" id="UP001497623">
    <property type="component" value="Unassembled WGS sequence"/>
</dbReference>
<evidence type="ECO:0000256" key="1">
    <source>
        <dbReference type="ARBA" id="ARBA00004201"/>
    </source>
</evidence>
<reference evidence="8 9" key="1">
    <citation type="submission" date="2024-05" db="EMBL/GenBank/DDBJ databases">
        <authorList>
            <person name="Wallberg A."/>
        </authorList>
    </citation>
    <scope>NUCLEOTIDE SEQUENCE [LARGE SCALE GENOMIC DNA]</scope>
</reference>